<dbReference type="InterPro" id="IPR029705">
    <property type="entry name" value="VPS35L"/>
</dbReference>
<evidence type="ECO:0000313" key="6">
    <source>
        <dbReference type="EMBL" id="KAH7546757.1"/>
    </source>
</evidence>
<evidence type="ECO:0000313" key="7">
    <source>
        <dbReference type="Proteomes" id="UP000813462"/>
    </source>
</evidence>
<dbReference type="Proteomes" id="UP000813462">
    <property type="component" value="Unassembled WGS sequence"/>
</dbReference>
<evidence type="ECO:0000256" key="2">
    <source>
        <dbReference type="ARBA" id="ARBA00010704"/>
    </source>
</evidence>
<organism evidence="6 7">
    <name type="scientific">Ziziphus jujuba var. spinosa</name>
    <dbReference type="NCBI Taxonomy" id="714518"/>
    <lineage>
        <taxon>Eukaryota</taxon>
        <taxon>Viridiplantae</taxon>
        <taxon>Streptophyta</taxon>
        <taxon>Embryophyta</taxon>
        <taxon>Tracheophyta</taxon>
        <taxon>Spermatophyta</taxon>
        <taxon>Magnoliopsida</taxon>
        <taxon>eudicotyledons</taxon>
        <taxon>Gunneridae</taxon>
        <taxon>Pentapetalae</taxon>
        <taxon>rosids</taxon>
        <taxon>fabids</taxon>
        <taxon>Rosales</taxon>
        <taxon>Rhamnaceae</taxon>
        <taxon>Paliureae</taxon>
        <taxon>Ziziphus</taxon>
    </lineage>
</organism>
<keyword evidence="4" id="KW-0967">Endosome</keyword>
<dbReference type="GO" id="GO:0032456">
    <property type="term" value="P:endocytic recycling"/>
    <property type="evidence" value="ECO:0007669"/>
    <property type="project" value="InterPro"/>
</dbReference>
<comment type="similarity">
    <text evidence="2">Belongs to the VPS35L family.</text>
</comment>
<gene>
    <name evidence="6" type="ORF">FEM48_Zijuj01G0235300</name>
</gene>
<accession>A0A978W473</accession>
<proteinExistence type="inferred from homology"/>
<sequence>MAASMVFRPRNYSAEEKSHSLTRLRANDHPLSTSPSSSHLQVAVVDHGNKDFFDPLRSLDDNGAVSGEALQEVEISSSPGLSSEASVQNSAKEWTSFSRILMQKFPVSKMISVSSMSNAIIKGGKIYEKASTSTHLEELEDPQKFAEEGVRVITRHEYVSRLHELRDEIIRAWRASDRVTTLKLSIKVARLLMDTSVLQFYPTLFVLAMDIMDTVGNMVWERIKWKAEFAEDGNKLYSLPENFEASDICSDAKETCYNWFCKIGAIRELLPRIYLELAILPCWRFLLDRPEDSLQRLVMMTRGLADPLASAYCRLYMAHCMLKLPSCDKGYLVRCVNDIKSLLSWVMLTKEAADGNIIDNKRLLVILMEPTIEFIMKCIFKDVSQKQVGNILVELELGRNAMELFGNFPCVSIVLHHLLKELPIEVVSSSAVGILHVIECSNDYSFDQCLNYRLLGFRLCETKSRTDILNAVADIVIQVVTQYDSLDEYLKVVEAFLDIILQNQMDNHLNATLEGISKRASSKGTTEDELESLQSVMVKLLCHCENLEDIFALEHFLEILDVMYGSSRSTVNMHILNMATRSARICDPTTIQLLFEISQALHDDIDFLNVKDEDNQPARLISRFVCMVDYGTEMERHLTFLVECRGAFGSIRGLNVLVNDAVVACLENFLFGKEILMETLIHSSNCLAVKALKNGSKNLSFFKSCIAFCEVTLPSISSHTRQLNLYLETAEVALLGGLVSHSDGLINSALGSLQNLDLMDGSLMQADVDGMLSSIQKLCGFLVLVPGNPEVGVTHFAKNILALFNSQSWMKPKMRTKIFSAIISLTATLSQNKLPYHGKVLGNDHLFFGDLSYSHELTLLAKCVLQNLVDAIQQEPSSAVRGRLALEACNCIATSFILTPEISSIYTRLLETAKSCSVPAQLLSVALARKEK</sequence>
<dbReference type="PANTHER" id="PTHR13673">
    <property type="entry name" value="ESOPHAGEAL CANCER ASSOCIATED PROTEIN"/>
    <property type="match status" value="1"/>
</dbReference>
<evidence type="ECO:0000256" key="4">
    <source>
        <dbReference type="ARBA" id="ARBA00022753"/>
    </source>
</evidence>
<evidence type="ECO:0000256" key="5">
    <source>
        <dbReference type="ARBA" id="ARBA00022927"/>
    </source>
</evidence>
<keyword evidence="5" id="KW-0653">Protein transport</keyword>
<dbReference type="GO" id="GO:0005768">
    <property type="term" value="C:endosome"/>
    <property type="evidence" value="ECO:0007669"/>
    <property type="project" value="UniProtKB-SubCell"/>
</dbReference>
<name>A0A978W473_ZIZJJ</name>
<dbReference type="GO" id="GO:0015031">
    <property type="term" value="P:protein transport"/>
    <property type="evidence" value="ECO:0007669"/>
    <property type="project" value="UniProtKB-KW"/>
</dbReference>
<dbReference type="AlphaFoldDB" id="A0A978W473"/>
<protein>
    <submittedName>
        <fullName evidence="6">Uncharacterized protein</fullName>
    </submittedName>
</protein>
<evidence type="ECO:0000256" key="1">
    <source>
        <dbReference type="ARBA" id="ARBA00004177"/>
    </source>
</evidence>
<evidence type="ECO:0000256" key="3">
    <source>
        <dbReference type="ARBA" id="ARBA00022448"/>
    </source>
</evidence>
<reference evidence="6" key="1">
    <citation type="journal article" date="2021" name="Front. Plant Sci.">
        <title>Chromosome-Scale Genome Assembly for Chinese Sour Jujube and Insights Into Its Genome Evolution and Domestication Signature.</title>
        <authorList>
            <person name="Shen L.-Y."/>
            <person name="Luo H."/>
            <person name="Wang X.-L."/>
            <person name="Wang X.-M."/>
            <person name="Qiu X.-J."/>
            <person name="Liu H."/>
            <person name="Zhou S.-S."/>
            <person name="Jia K.-H."/>
            <person name="Nie S."/>
            <person name="Bao Y.-T."/>
            <person name="Zhang R.-G."/>
            <person name="Yun Q.-Z."/>
            <person name="Chai Y.-H."/>
            <person name="Lu J.-Y."/>
            <person name="Li Y."/>
            <person name="Zhao S.-W."/>
            <person name="Mao J.-F."/>
            <person name="Jia S.-G."/>
            <person name="Mao Y.-M."/>
        </authorList>
    </citation>
    <scope>NUCLEOTIDE SEQUENCE</scope>
    <source>
        <strain evidence="6">AT0</strain>
        <tissue evidence="6">Leaf</tissue>
    </source>
</reference>
<dbReference type="EMBL" id="JAEACU010000001">
    <property type="protein sequence ID" value="KAH7546757.1"/>
    <property type="molecule type" value="Genomic_DNA"/>
</dbReference>
<dbReference type="PANTHER" id="PTHR13673:SF0">
    <property type="entry name" value="VPS35 ENDOSOMAL PROTEIN-SORTING FACTOR-LIKE"/>
    <property type="match status" value="1"/>
</dbReference>
<comment type="caution">
    <text evidence="6">The sequence shown here is derived from an EMBL/GenBank/DDBJ whole genome shotgun (WGS) entry which is preliminary data.</text>
</comment>
<keyword evidence="3" id="KW-0813">Transport</keyword>
<comment type="subcellular location">
    <subcellularLocation>
        <location evidence="1">Endosome</location>
    </subcellularLocation>
</comment>